<sequence>MCPMCWATALATFACFFGISLVLVAGSDLFVLVIAGVLSGTALLHKLEETVWLPWWWYVVVASILTLRVLYIGFVHRDRLLVVHAWNKAKAVSRSRCKTVPIKQ</sequence>
<keyword evidence="1" id="KW-0472">Membrane</keyword>
<protein>
    <submittedName>
        <fullName evidence="2">Uncharacterized protein</fullName>
    </submittedName>
</protein>
<keyword evidence="1" id="KW-0812">Transmembrane</keyword>
<dbReference type="EMBL" id="AP021861">
    <property type="protein sequence ID" value="BBO34181.1"/>
    <property type="molecule type" value="Genomic_DNA"/>
</dbReference>
<gene>
    <name evidence="2" type="ORF">PLANPX_3793</name>
</gene>
<dbReference type="AlphaFoldDB" id="A0A5K7XGW7"/>
<proteinExistence type="predicted"/>
<name>A0A5K7XGW7_9BACT</name>
<organism evidence="2 3">
    <name type="scientific">Lacipirellula parvula</name>
    <dbReference type="NCBI Taxonomy" id="2650471"/>
    <lineage>
        <taxon>Bacteria</taxon>
        <taxon>Pseudomonadati</taxon>
        <taxon>Planctomycetota</taxon>
        <taxon>Planctomycetia</taxon>
        <taxon>Pirellulales</taxon>
        <taxon>Lacipirellulaceae</taxon>
        <taxon>Lacipirellula</taxon>
    </lineage>
</organism>
<dbReference type="KEGG" id="lpav:PLANPX_3793"/>
<evidence type="ECO:0000256" key="1">
    <source>
        <dbReference type="SAM" id="Phobius"/>
    </source>
</evidence>
<dbReference type="Proteomes" id="UP000326837">
    <property type="component" value="Chromosome"/>
</dbReference>
<keyword evidence="1" id="KW-1133">Transmembrane helix</keyword>
<evidence type="ECO:0000313" key="3">
    <source>
        <dbReference type="Proteomes" id="UP000326837"/>
    </source>
</evidence>
<accession>A0A5K7XGW7</accession>
<feature type="transmembrane region" description="Helical" evidence="1">
    <location>
        <begin position="55"/>
        <end position="74"/>
    </location>
</feature>
<evidence type="ECO:0000313" key="2">
    <source>
        <dbReference type="EMBL" id="BBO34181.1"/>
    </source>
</evidence>
<feature type="transmembrane region" description="Helical" evidence="1">
    <location>
        <begin position="7"/>
        <end position="35"/>
    </location>
</feature>
<reference evidence="3" key="1">
    <citation type="submission" date="2019-10" db="EMBL/GenBank/DDBJ databases">
        <title>Lacipirellula parvula gen. nov., sp. nov., representing a lineage of planctomycetes widespread in freshwater anoxic habitats, and description of the family Lacipirellulaceae.</title>
        <authorList>
            <person name="Dedysh S.N."/>
            <person name="Kulichevskaya I.S."/>
            <person name="Beletsky A.V."/>
            <person name="Rakitin A.L."/>
            <person name="Mardanov A.V."/>
            <person name="Ivanova A.A."/>
            <person name="Saltykova V.X."/>
            <person name="Rijpstra W.I.C."/>
            <person name="Sinninghe Damste J.S."/>
            <person name="Ravin N.V."/>
        </authorList>
    </citation>
    <scope>NUCLEOTIDE SEQUENCE [LARGE SCALE GENOMIC DNA]</scope>
    <source>
        <strain evidence="3">PX69</strain>
    </source>
</reference>
<keyword evidence="3" id="KW-1185">Reference proteome</keyword>